<protein>
    <submittedName>
        <fullName evidence="2">Uncharacterized protein</fullName>
    </submittedName>
</protein>
<sequence length="122" mass="14209">MMLYNFAIHFCPLSRTVLEIITLTPSFSTRWHCKWFHPVAHSHFTMPRHHSYEDSCSRSVVKRVVRDFSGHPVYELVEEHNQDLSTEELTELFCVSQQEVVEESSSEEEEEVTAKQHASSAI</sequence>
<dbReference type="EMBL" id="BGPR01007371">
    <property type="protein sequence ID" value="GBN26333.1"/>
    <property type="molecule type" value="Genomic_DNA"/>
</dbReference>
<proteinExistence type="predicted"/>
<keyword evidence="3" id="KW-1185">Reference proteome</keyword>
<reference evidence="2 3" key="1">
    <citation type="journal article" date="2019" name="Sci. Rep.">
        <title>Orb-weaving spider Araneus ventricosus genome elucidates the spidroin gene catalogue.</title>
        <authorList>
            <person name="Kono N."/>
            <person name="Nakamura H."/>
            <person name="Ohtoshi R."/>
            <person name="Moran D.A.P."/>
            <person name="Shinohara A."/>
            <person name="Yoshida Y."/>
            <person name="Fujiwara M."/>
            <person name="Mori M."/>
            <person name="Tomita M."/>
            <person name="Arakawa K."/>
        </authorList>
    </citation>
    <scope>NUCLEOTIDE SEQUENCE [LARGE SCALE GENOMIC DNA]</scope>
</reference>
<evidence type="ECO:0000313" key="2">
    <source>
        <dbReference type="EMBL" id="GBN26333.1"/>
    </source>
</evidence>
<evidence type="ECO:0000313" key="3">
    <source>
        <dbReference type="Proteomes" id="UP000499080"/>
    </source>
</evidence>
<evidence type="ECO:0000256" key="1">
    <source>
        <dbReference type="SAM" id="MobiDB-lite"/>
    </source>
</evidence>
<organism evidence="2 3">
    <name type="scientific">Araneus ventricosus</name>
    <name type="common">Orbweaver spider</name>
    <name type="synonym">Epeira ventricosa</name>
    <dbReference type="NCBI Taxonomy" id="182803"/>
    <lineage>
        <taxon>Eukaryota</taxon>
        <taxon>Metazoa</taxon>
        <taxon>Ecdysozoa</taxon>
        <taxon>Arthropoda</taxon>
        <taxon>Chelicerata</taxon>
        <taxon>Arachnida</taxon>
        <taxon>Araneae</taxon>
        <taxon>Araneomorphae</taxon>
        <taxon>Entelegynae</taxon>
        <taxon>Araneoidea</taxon>
        <taxon>Araneidae</taxon>
        <taxon>Araneus</taxon>
    </lineage>
</organism>
<dbReference type="Proteomes" id="UP000499080">
    <property type="component" value="Unassembled WGS sequence"/>
</dbReference>
<comment type="caution">
    <text evidence="2">The sequence shown here is derived from an EMBL/GenBank/DDBJ whole genome shotgun (WGS) entry which is preliminary data.</text>
</comment>
<gene>
    <name evidence="2" type="ORF">AVEN_5098_1</name>
</gene>
<name>A0A4Y2MI58_ARAVE</name>
<accession>A0A4Y2MI58</accession>
<feature type="region of interest" description="Disordered" evidence="1">
    <location>
        <begin position="100"/>
        <end position="122"/>
    </location>
</feature>
<feature type="compositionally biased region" description="Acidic residues" evidence="1">
    <location>
        <begin position="100"/>
        <end position="111"/>
    </location>
</feature>
<dbReference type="AlphaFoldDB" id="A0A4Y2MI58"/>